<feature type="compositionally biased region" description="Gly residues" evidence="1">
    <location>
        <begin position="939"/>
        <end position="949"/>
    </location>
</feature>
<evidence type="ECO:0000256" key="2">
    <source>
        <dbReference type="SAM" id="Phobius"/>
    </source>
</evidence>
<accession>A0A4D9DFC9</accession>
<gene>
    <name evidence="3" type="ORF">NSK_000694</name>
</gene>
<keyword evidence="2" id="KW-0472">Membrane</keyword>
<protein>
    <submittedName>
        <fullName evidence="3">Uncharacterized protein</fullName>
    </submittedName>
</protein>
<feature type="compositionally biased region" description="Gly residues" evidence="1">
    <location>
        <begin position="771"/>
        <end position="780"/>
    </location>
</feature>
<feature type="compositionally biased region" description="Basic and acidic residues" evidence="1">
    <location>
        <begin position="537"/>
        <end position="570"/>
    </location>
</feature>
<evidence type="ECO:0000313" key="4">
    <source>
        <dbReference type="Proteomes" id="UP000355283"/>
    </source>
</evidence>
<sequence length="1019" mass="108039">MAAANVGSSGHTKASLSASKALYSVLVMLIVACILFALPHSFVEAFIGRTSGEIPGSSFRRPLEGSSRCAELAASFAKGGLLHLPKFRRGHQTERWAHAAEGEERPDDGSEGERRAREREGENDTWETSQGGDEGPLPSIRGGQDFASSSSFFPAPSLDPAALYPPTSLAQDAALPFPSPPPGAHGAHAHVLQRVLAWRRSGPLSEALGGIPEESLGIRLLVAGGVVPVYGIYETRGREEERDLLYVKCARALGEQDVSEGMVASQAALLVDRAAFVAMDAVVPGLAPRVLVDAVEADGIMVLEGTPGFRSAAVVAEEETRTTMPRLVGGTLGKLHALSLMHGEGLTPGGPQPWAAEGIRGKWRERLLDPAVKTLQGLEGRMTDSHLGKVLRAGWKREGGGGGGEGVWWAVDRLAGTLEQDRGALVVGDVGMSNVWVRTGGEGEGEGGGAGKVQVWSGGEACGDRRAWTWAAVGARGGRREGGREGGRTGRVMEETVVRAAWACLRDYAAFASPRAAWMEVYDEEKGRRASSIGDGGGRERRNSLWRGKGEAVDETERGGKDGEGKEVQDGRQAGSPWDLREGGISRHNFRRGGGQSRGPSLGVAGNNLQHVLEVMRGAMISGDSLPALDPATTEATEAEQDVYMREVVLPDPSCKSRRKDPVLYEREGGRAWREVGWEVRREEGEVREEEDVQDRLMRTDGEGKGLARKEGKGGEVEGQDGLMWMAAAGLAAAGTASATARLGEDGPQGPKEGGREGGQDAFGHLPPRGSGMGLVGGPAGVALRSEREMERDRAWEAGRGDGRDPGQKEEEGWGDGEKAAEESAWYAHESGLDDLATEAAAEAALEARALWKAPAQGRVGEGMADAPFVDREPGRSSASTVPQLETEQSSTPRPQSRLVEAGVDEDVGKLRQVLADTWPIFFQELGGDGNGGGGGGLVMGRGWRNGGDGESEGRLHRDGFRRAGGGRKKGDKRGCGQRGGVQGIRCLHRAYLHAVSDRGILRITLRTISFGAATHQLD</sequence>
<feature type="region of interest" description="Disordered" evidence="1">
    <location>
        <begin position="97"/>
        <end position="151"/>
    </location>
</feature>
<comment type="caution">
    <text evidence="3">The sequence shown here is derived from an EMBL/GenBank/DDBJ whole genome shotgun (WGS) entry which is preliminary data.</text>
</comment>
<feature type="transmembrane region" description="Helical" evidence="2">
    <location>
        <begin position="21"/>
        <end position="42"/>
    </location>
</feature>
<evidence type="ECO:0000256" key="1">
    <source>
        <dbReference type="SAM" id="MobiDB-lite"/>
    </source>
</evidence>
<keyword evidence="2" id="KW-1133">Transmembrane helix</keyword>
<organism evidence="3 4">
    <name type="scientific">Nannochloropsis salina CCMP1776</name>
    <dbReference type="NCBI Taxonomy" id="1027361"/>
    <lineage>
        <taxon>Eukaryota</taxon>
        <taxon>Sar</taxon>
        <taxon>Stramenopiles</taxon>
        <taxon>Ochrophyta</taxon>
        <taxon>Eustigmatophyceae</taxon>
        <taxon>Eustigmatales</taxon>
        <taxon>Monodopsidaceae</taxon>
        <taxon>Microchloropsis</taxon>
        <taxon>Microchloropsis salina</taxon>
    </lineage>
</organism>
<feature type="compositionally biased region" description="Basic and acidic residues" evidence="1">
    <location>
        <begin position="785"/>
        <end position="819"/>
    </location>
</feature>
<feature type="region of interest" description="Disordered" evidence="1">
    <location>
        <begin position="739"/>
        <end position="819"/>
    </location>
</feature>
<keyword evidence="4" id="KW-1185">Reference proteome</keyword>
<reference evidence="3 4" key="1">
    <citation type="submission" date="2019-01" db="EMBL/GenBank/DDBJ databases">
        <title>Nuclear Genome Assembly of the Microalgal Biofuel strain Nannochloropsis salina CCMP1776.</title>
        <authorList>
            <person name="Hovde B."/>
        </authorList>
    </citation>
    <scope>NUCLEOTIDE SEQUENCE [LARGE SCALE GENOMIC DNA]</scope>
    <source>
        <strain evidence="3 4">CCMP1776</strain>
    </source>
</reference>
<feature type="region of interest" description="Disordered" evidence="1">
    <location>
        <begin position="865"/>
        <end position="897"/>
    </location>
</feature>
<feature type="compositionally biased region" description="Polar residues" evidence="1">
    <location>
        <begin position="877"/>
        <end position="895"/>
    </location>
</feature>
<dbReference type="EMBL" id="SDOX01000002">
    <property type="protein sequence ID" value="TFJ88345.1"/>
    <property type="molecule type" value="Genomic_DNA"/>
</dbReference>
<keyword evidence="2" id="KW-0812">Transmembrane</keyword>
<feature type="compositionally biased region" description="Basic and acidic residues" evidence="1">
    <location>
        <begin position="952"/>
        <end position="962"/>
    </location>
</feature>
<feature type="region of interest" description="Disordered" evidence="1">
    <location>
        <begin position="939"/>
        <end position="979"/>
    </location>
</feature>
<dbReference type="AlphaFoldDB" id="A0A4D9DFC9"/>
<proteinExistence type="predicted"/>
<evidence type="ECO:0000313" key="3">
    <source>
        <dbReference type="EMBL" id="TFJ88345.1"/>
    </source>
</evidence>
<name>A0A4D9DFC9_9STRA</name>
<dbReference type="Proteomes" id="UP000355283">
    <property type="component" value="Unassembled WGS sequence"/>
</dbReference>
<feature type="compositionally biased region" description="Basic and acidic residues" evidence="1">
    <location>
        <begin position="97"/>
        <end position="122"/>
    </location>
</feature>
<feature type="region of interest" description="Disordered" evidence="1">
    <location>
        <begin position="525"/>
        <end position="605"/>
    </location>
</feature>